<evidence type="ECO:0000256" key="7">
    <source>
        <dbReference type="ARBA" id="ARBA00031113"/>
    </source>
</evidence>
<evidence type="ECO:0000313" key="12">
    <source>
        <dbReference type="Proteomes" id="UP000027135"/>
    </source>
</evidence>
<comment type="similarity">
    <text evidence="1">Belongs to the class-II aminoacyl-tRNA synthetase family. Type-1 seryl-tRNA synthetase subfamily.</text>
</comment>
<dbReference type="InterPro" id="IPR002314">
    <property type="entry name" value="aa-tRNA-synt_IIb"/>
</dbReference>
<dbReference type="EMBL" id="KK852669">
    <property type="protein sequence ID" value="KDR18863.1"/>
    <property type="molecule type" value="Genomic_DNA"/>
</dbReference>
<dbReference type="PANTHER" id="PTHR11778">
    <property type="entry name" value="SERYL-TRNA SYNTHETASE"/>
    <property type="match status" value="1"/>
</dbReference>
<dbReference type="InterPro" id="IPR006195">
    <property type="entry name" value="aa-tRNA-synth_II"/>
</dbReference>
<evidence type="ECO:0000259" key="10">
    <source>
        <dbReference type="PROSITE" id="PS50862"/>
    </source>
</evidence>
<feature type="binding site" evidence="8">
    <location>
        <position position="282"/>
    </location>
    <ligand>
        <name>L-serine</name>
        <dbReference type="ChEBI" id="CHEBI:33384"/>
    </ligand>
</feature>
<dbReference type="GO" id="GO:0004828">
    <property type="term" value="F:serine-tRNA ligase activity"/>
    <property type="evidence" value="ECO:0007669"/>
    <property type="project" value="UniProtKB-EC"/>
</dbReference>
<dbReference type="FunFam" id="3.30.930.10:FF:000078">
    <property type="entry name" value="Seryl-tRNA synthetase"/>
    <property type="match status" value="1"/>
</dbReference>
<accession>A0A067RFD8</accession>
<evidence type="ECO:0000256" key="8">
    <source>
        <dbReference type="PIRSR" id="PIRSR001529-1"/>
    </source>
</evidence>
<dbReference type="SUPFAM" id="SSF55681">
    <property type="entry name" value="Class II aaRS and biotin synthetases"/>
    <property type="match status" value="1"/>
</dbReference>
<feature type="binding site" evidence="8">
    <location>
        <position position="260"/>
    </location>
    <ligand>
        <name>L-serine</name>
        <dbReference type="ChEBI" id="CHEBI:33384"/>
    </ligand>
</feature>
<name>A0A067RFD8_ZOONE</name>
<dbReference type="PRINTS" id="PR00981">
    <property type="entry name" value="TRNASYNTHSER"/>
</dbReference>
<reference evidence="11 12" key="1">
    <citation type="journal article" date="2014" name="Nat. Commun.">
        <title>Molecular traces of alternative social organization in a termite genome.</title>
        <authorList>
            <person name="Terrapon N."/>
            <person name="Li C."/>
            <person name="Robertson H.M."/>
            <person name="Ji L."/>
            <person name="Meng X."/>
            <person name="Booth W."/>
            <person name="Chen Z."/>
            <person name="Childers C.P."/>
            <person name="Glastad K.M."/>
            <person name="Gokhale K."/>
            <person name="Gowin J."/>
            <person name="Gronenberg W."/>
            <person name="Hermansen R.A."/>
            <person name="Hu H."/>
            <person name="Hunt B.G."/>
            <person name="Huylmans A.K."/>
            <person name="Khalil S.M."/>
            <person name="Mitchell R.D."/>
            <person name="Munoz-Torres M.C."/>
            <person name="Mustard J.A."/>
            <person name="Pan H."/>
            <person name="Reese J.T."/>
            <person name="Scharf M.E."/>
            <person name="Sun F."/>
            <person name="Vogel H."/>
            <person name="Xiao J."/>
            <person name="Yang W."/>
            <person name="Yang Z."/>
            <person name="Yang Z."/>
            <person name="Zhou J."/>
            <person name="Zhu J."/>
            <person name="Brent C.S."/>
            <person name="Elsik C.G."/>
            <person name="Goodisman M.A."/>
            <person name="Liberles D.A."/>
            <person name="Roe R.M."/>
            <person name="Vargo E.L."/>
            <person name="Vilcinskas A."/>
            <person name="Wang J."/>
            <person name="Bornberg-Bauer E."/>
            <person name="Korb J."/>
            <person name="Zhang G."/>
            <person name="Liebig J."/>
        </authorList>
    </citation>
    <scope>NUCLEOTIDE SEQUENCE [LARGE SCALE GENOMIC DNA]</scope>
    <source>
        <tissue evidence="11">Whole organism</tissue>
    </source>
</reference>
<dbReference type="PIRSF" id="PIRSF001529">
    <property type="entry name" value="Ser-tRNA-synth_IIa"/>
    <property type="match status" value="1"/>
</dbReference>
<dbReference type="InterPro" id="IPR045864">
    <property type="entry name" value="aa-tRNA-synth_II/BPL/LPL"/>
</dbReference>
<proteinExistence type="inferred from homology"/>
<evidence type="ECO:0000256" key="4">
    <source>
        <dbReference type="ARBA" id="ARBA00022741"/>
    </source>
</evidence>
<dbReference type="FunCoup" id="A0A067RFD8">
    <property type="interactions" value="550"/>
</dbReference>
<evidence type="ECO:0000256" key="2">
    <source>
        <dbReference type="ARBA" id="ARBA00012840"/>
    </source>
</evidence>
<dbReference type="EC" id="6.1.1.11" evidence="2"/>
<dbReference type="OrthoDB" id="10264585at2759"/>
<dbReference type="InParanoid" id="A0A067RFD8"/>
<dbReference type="Gene3D" id="3.30.930.10">
    <property type="entry name" value="Bira Bifunctional Protein, Domain 2"/>
    <property type="match status" value="1"/>
</dbReference>
<keyword evidence="12" id="KW-1185">Reference proteome</keyword>
<dbReference type="STRING" id="136037.A0A067RFD8"/>
<dbReference type="InterPro" id="IPR002317">
    <property type="entry name" value="Ser-tRNA-ligase_type_1"/>
</dbReference>
<sequence length="445" mass="51115">MKTLSITFKTLCYVKNTYQYNALKPLFTVVPRNVPEPELDIDYLCNLKYKLEIEENIKRRKGVGNINRVFELHRKLQNDTLSEENRMDLMKEFKEAAKQIPNKTCPLVALYDDSPKVVKVIGNKTKFDFQPKEFSDIAKMLHLMRTDNLSNMSGHKSYYFMGELAEMEQALVWFTVKKLLASNFQLISVPDILPCQIIESCGLTVKEDRTQVYMLDDHLYEGDHCLSGTAEMALAGYLMNRELCVTELPLRLAAVSRCYRAETSRMSEERGIYRVHQFTKVEMFGVTEHDSSAALLEEFRELQEETFSSLGLHLQTLDMPPHELGAPAFRKYDIEAWMPGRQMFGEVSSCSDCTDYQSRRLNIKYQPRDGGSSLHAHTLNGTACAVPRMLISLLETHQQADGIVAIPEPLQPYMKGKVVIGFQDNIPEMKFVKSKHKKDIHRDQD</sequence>
<evidence type="ECO:0000256" key="1">
    <source>
        <dbReference type="ARBA" id="ARBA00010728"/>
    </source>
</evidence>
<feature type="binding site" evidence="9">
    <location>
        <begin position="260"/>
        <end position="262"/>
    </location>
    <ligand>
        <name>ATP</name>
        <dbReference type="ChEBI" id="CHEBI:30616"/>
    </ligand>
</feature>
<feature type="binding site" evidence="9">
    <location>
        <begin position="275"/>
        <end position="278"/>
    </location>
    <ligand>
        <name>ATP</name>
        <dbReference type="ChEBI" id="CHEBI:30616"/>
    </ligand>
</feature>
<dbReference type="PROSITE" id="PS50862">
    <property type="entry name" value="AA_TRNA_LIGASE_II"/>
    <property type="match status" value="1"/>
</dbReference>
<keyword evidence="5 9" id="KW-0067">ATP-binding</keyword>
<evidence type="ECO:0000256" key="3">
    <source>
        <dbReference type="ARBA" id="ARBA00022598"/>
    </source>
</evidence>
<dbReference type="Proteomes" id="UP000027135">
    <property type="component" value="Unassembled WGS sequence"/>
</dbReference>
<protein>
    <recommendedName>
        <fullName evidence="2">serine--tRNA ligase</fullName>
        <ecNumber evidence="2">6.1.1.11</ecNumber>
    </recommendedName>
    <alternativeName>
        <fullName evidence="7">Seryl-tRNA synthetase</fullName>
    </alternativeName>
</protein>
<evidence type="ECO:0000313" key="11">
    <source>
        <dbReference type="EMBL" id="KDR18863.1"/>
    </source>
</evidence>
<evidence type="ECO:0000256" key="6">
    <source>
        <dbReference type="ARBA" id="ARBA00023146"/>
    </source>
</evidence>
<feature type="domain" description="Aminoacyl-transfer RNA synthetases class-II family profile" evidence="10">
    <location>
        <begin position="177"/>
        <end position="407"/>
    </location>
</feature>
<keyword evidence="3" id="KW-0436">Ligase</keyword>
<feature type="binding site" evidence="8">
    <location>
        <position position="229"/>
    </location>
    <ligand>
        <name>L-serine</name>
        <dbReference type="ChEBI" id="CHEBI:33384"/>
    </ligand>
</feature>
<keyword evidence="6 11" id="KW-0030">Aminoacyl-tRNA synthetase</keyword>
<dbReference type="Pfam" id="PF00587">
    <property type="entry name" value="tRNA-synt_2b"/>
    <property type="match status" value="1"/>
</dbReference>
<dbReference type="AlphaFoldDB" id="A0A067RFD8"/>
<organism evidence="11 12">
    <name type="scientific">Zootermopsis nevadensis</name>
    <name type="common">Dampwood termite</name>
    <dbReference type="NCBI Taxonomy" id="136037"/>
    <lineage>
        <taxon>Eukaryota</taxon>
        <taxon>Metazoa</taxon>
        <taxon>Ecdysozoa</taxon>
        <taxon>Arthropoda</taxon>
        <taxon>Hexapoda</taxon>
        <taxon>Insecta</taxon>
        <taxon>Pterygota</taxon>
        <taxon>Neoptera</taxon>
        <taxon>Polyneoptera</taxon>
        <taxon>Dictyoptera</taxon>
        <taxon>Blattodea</taxon>
        <taxon>Blattoidea</taxon>
        <taxon>Termitoidae</taxon>
        <taxon>Termopsidae</taxon>
        <taxon>Zootermopsis</taxon>
    </lineage>
</organism>
<feature type="binding site" evidence="9">
    <location>
        <begin position="346"/>
        <end position="349"/>
    </location>
    <ligand>
        <name>ATP</name>
        <dbReference type="ChEBI" id="CHEBI:30616"/>
    </ligand>
</feature>
<dbReference type="eggNOG" id="KOG2509">
    <property type="taxonomic scope" value="Eukaryota"/>
</dbReference>
<dbReference type="GO" id="GO:0006434">
    <property type="term" value="P:seryl-tRNA aminoacylation"/>
    <property type="evidence" value="ECO:0007669"/>
    <property type="project" value="InterPro"/>
</dbReference>
<evidence type="ECO:0000256" key="9">
    <source>
        <dbReference type="PIRSR" id="PIRSR001529-2"/>
    </source>
</evidence>
<keyword evidence="4" id="KW-0547">Nucleotide-binding</keyword>
<feature type="binding site" evidence="8">
    <location>
        <position position="380"/>
    </location>
    <ligand>
        <name>L-serine</name>
        <dbReference type="ChEBI" id="CHEBI:33384"/>
    </ligand>
</feature>
<dbReference type="GO" id="GO:0005524">
    <property type="term" value="F:ATP binding"/>
    <property type="evidence" value="ECO:0007669"/>
    <property type="project" value="UniProtKB-KW"/>
</dbReference>
<evidence type="ECO:0000256" key="5">
    <source>
        <dbReference type="ARBA" id="ARBA00022840"/>
    </source>
</evidence>
<feature type="site" description="Important for serine binding" evidence="8">
    <location>
        <position position="382"/>
    </location>
</feature>
<gene>
    <name evidence="11" type="ORF">L798_07310</name>
</gene>
<dbReference type="OMA" id="PLNACGE"/>